<proteinExistence type="predicted"/>
<accession>A0A553NVU0</accession>
<keyword evidence="2" id="KW-1185">Reference proteome</keyword>
<protein>
    <submittedName>
        <fullName evidence="1">Uncharacterized protein</fullName>
    </submittedName>
</protein>
<sequence>ATRKACFCRLFPSFQTQPGKALIPFRHYPVCGPQSKMWKLILSQRAPDRFPIGGWNINTQDVDDSLHSQFNRLRDYSCKGTLYHFRLTYPELGTYNEWYQTNDPSNQTHGSVSGYVGVALGLPNNFSGLVFNNVDALAMGDSNNAHPQWFSIGRIKTDTANGSIPGPPNTFVSRVQLFIRDDCASIK</sequence>
<dbReference type="EMBL" id="VCGU01000010">
    <property type="protein sequence ID" value="TRY69552.1"/>
    <property type="molecule type" value="Genomic_DNA"/>
</dbReference>
<dbReference type="AlphaFoldDB" id="A0A553NVU0"/>
<comment type="caution">
    <text evidence="1">The sequence shown here is derived from an EMBL/GenBank/DDBJ whole genome shotgun (WGS) entry which is preliminary data.</text>
</comment>
<evidence type="ECO:0000313" key="2">
    <source>
        <dbReference type="Proteomes" id="UP000318571"/>
    </source>
</evidence>
<evidence type="ECO:0000313" key="1">
    <source>
        <dbReference type="EMBL" id="TRY69552.1"/>
    </source>
</evidence>
<name>A0A553NVU0_TIGCA</name>
<dbReference type="Proteomes" id="UP000318571">
    <property type="component" value="Chromosome 1"/>
</dbReference>
<gene>
    <name evidence="1" type="ORF">TCAL_15095</name>
</gene>
<feature type="non-terminal residue" evidence="1">
    <location>
        <position position="1"/>
    </location>
</feature>
<reference evidence="1 2" key="1">
    <citation type="journal article" date="2018" name="Nat. Ecol. Evol.">
        <title>Genomic signatures of mitonuclear coevolution across populations of Tigriopus californicus.</title>
        <authorList>
            <person name="Barreto F.S."/>
            <person name="Watson E.T."/>
            <person name="Lima T.G."/>
            <person name="Willett C.S."/>
            <person name="Edmands S."/>
            <person name="Li W."/>
            <person name="Burton R.S."/>
        </authorList>
    </citation>
    <scope>NUCLEOTIDE SEQUENCE [LARGE SCALE GENOMIC DNA]</scope>
    <source>
        <strain evidence="1 2">San Diego</strain>
    </source>
</reference>
<organism evidence="1 2">
    <name type="scientific">Tigriopus californicus</name>
    <name type="common">Marine copepod</name>
    <dbReference type="NCBI Taxonomy" id="6832"/>
    <lineage>
        <taxon>Eukaryota</taxon>
        <taxon>Metazoa</taxon>
        <taxon>Ecdysozoa</taxon>
        <taxon>Arthropoda</taxon>
        <taxon>Crustacea</taxon>
        <taxon>Multicrustacea</taxon>
        <taxon>Hexanauplia</taxon>
        <taxon>Copepoda</taxon>
        <taxon>Harpacticoida</taxon>
        <taxon>Harpacticidae</taxon>
        <taxon>Tigriopus</taxon>
    </lineage>
</organism>